<dbReference type="EMBL" id="FUHW01000038">
    <property type="protein sequence ID" value="SJM68332.1"/>
    <property type="molecule type" value="Genomic_DNA"/>
</dbReference>
<keyword evidence="7" id="KW-1185">Reference proteome</keyword>
<dbReference type="EC" id="6.3.3.2" evidence="5"/>
<dbReference type="GO" id="GO:0046872">
    <property type="term" value="F:metal ion binding"/>
    <property type="evidence" value="ECO:0007669"/>
    <property type="project" value="UniProtKB-KW"/>
</dbReference>
<evidence type="ECO:0000256" key="5">
    <source>
        <dbReference type="RuleBase" id="RU361279"/>
    </source>
</evidence>
<dbReference type="Pfam" id="PF01812">
    <property type="entry name" value="5-FTHF_cyc-lig"/>
    <property type="match status" value="1"/>
</dbReference>
<name>A0A1R4GK80_9MICC</name>
<evidence type="ECO:0000313" key="6">
    <source>
        <dbReference type="EMBL" id="SJM68332.1"/>
    </source>
</evidence>
<protein>
    <recommendedName>
        <fullName evidence="5">5-formyltetrahydrofolate cyclo-ligase</fullName>
        <ecNumber evidence="5">6.3.3.2</ecNumber>
    </recommendedName>
</protein>
<dbReference type="AlphaFoldDB" id="A0A1R4GK80"/>
<dbReference type="PIRSF" id="PIRSF006806">
    <property type="entry name" value="FTHF_cligase"/>
    <property type="match status" value="1"/>
</dbReference>
<comment type="catalytic activity">
    <reaction evidence="5">
        <text>(6S)-5-formyl-5,6,7,8-tetrahydrofolate + ATP = (6R)-5,10-methenyltetrahydrofolate + ADP + phosphate</text>
        <dbReference type="Rhea" id="RHEA:10488"/>
        <dbReference type="ChEBI" id="CHEBI:30616"/>
        <dbReference type="ChEBI" id="CHEBI:43474"/>
        <dbReference type="ChEBI" id="CHEBI:57455"/>
        <dbReference type="ChEBI" id="CHEBI:57457"/>
        <dbReference type="ChEBI" id="CHEBI:456216"/>
        <dbReference type="EC" id="6.3.3.2"/>
    </reaction>
</comment>
<feature type="binding site" evidence="4">
    <location>
        <begin position="3"/>
        <end position="7"/>
    </location>
    <ligand>
        <name>ATP</name>
        <dbReference type="ChEBI" id="CHEBI:30616"/>
    </ligand>
</feature>
<sequence length="199" mass="21670">MSKAAARTHFRALRAEMDPERRRQEALGITSVLLSWLGEERKRTLTSVLSFGTEPDTAALLETLHGLGHRILVPICEPGRQLSWADWYPAVPMARATVAPIDEPVGERHGVEVMDDVDVVLVPAQVVDPAGGRLGQGGGYYDRFIASLATRPTRPVLLAMVYQHELVPEGSFEVGELDQPVDGVITAAGISWIGPQRTV</sequence>
<dbReference type="SUPFAM" id="SSF100950">
    <property type="entry name" value="NagB/RpiA/CoA transferase-like"/>
    <property type="match status" value="1"/>
</dbReference>
<proteinExistence type="inferred from homology"/>
<reference evidence="6 7" key="1">
    <citation type="submission" date="2017-02" db="EMBL/GenBank/DDBJ databases">
        <authorList>
            <person name="Peterson S.W."/>
        </authorList>
    </citation>
    <scope>NUCLEOTIDE SEQUENCE [LARGE SCALE GENOMIC DNA]</scope>
    <source>
        <strain evidence="6 7">B Ar 00.02</strain>
    </source>
</reference>
<evidence type="ECO:0000256" key="2">
    <source>
        <dbReference type="ARBA" id="ARBA00022741"/>
    </source>
</evidence>
<keyword evidence="3 4" id="KW-0067">ATP-binding</keyword>
<dbReference type="GO" id="GO:0030272">
    <property type="term" value="F:5-formyltetrahydrofolate cyclo-ligase activity"/>
    <property type="evidence" value="ECO:0007669"/>
    <property type="project" value="UniProtKB-EC"/>
</dbReference>
<dbReference type="InterPro" id="IPR037171">
    <property type="entry name" value="NagB/RpiA_transferase-like"/>
</dbReference>
<feature type="binding site" evidence="4">
    <location>
        <position position="49"/>
    </location>
    <ligand>
        <name>substrate</name>
    </ligand>
</feature>
<dbReference type="RefSeq" id="WP_086999496.1">
    <property type="nucleotide sequence ID" value="NZ_FUHW01000038.1"/>
</dbReference>
<keyword evidence="5" id="KW-0460">Magnesium</keyword>
<dbReference type="Proteomes" id="UP000195913">
    <property type="component" value="Unassembled WGS sequence"/>
</dbReference>
<dbReference type="Gene3D" id="3.40.50.10420">
    <property type="entry name" value="NagB/RpiA/CoA transferase-like"/>
    <property type="match status" value="1"/>
</dbReference>
<evidence type="ECO:0000256" key="1">
    <source>
        <dbReference type="ARBA" id="ARBA00010638"/>
    </source>
</evidence>
<dbReference type="GO" id="GO:0035999">
    <property type="term" value="P:tetrahydrofolate interconversion"/>
    <property type="evidence" value="ECO:0007669"/>
    <property type="project" value="TreeGrafter"/>
</dbReference>
<feature type="binding site" evidence="4">
    <location>
        <position position="54"/>
    </location>
    <ligand>
        <name>substrate</name>
    </ligand>
</feature>
<accession>A0A1R4GK80</accession>
<keyword evidence="5" id="KW-0479">Metal-binding</keyword>
<feature type="binding site" evidence="4">
    <location>
        <begin position="133"/>
        <end position="141"/>
    </location>
    <ligand>
        <name>ATP</name>
        <dbReference type="ChEBI" id="CHEBI:30616"/>
    </ligand>
</feature>
<evidence type="ECO:0000256" key="3">
    <source>
        <dbReference type="ARBA" id="ARBA00022840"/>
    </source>
</evidence>
<evidence type="ECO:0000256" key="4">
    <source>
        <dbReference type="PIRSR" id="PIRSR006806-1"/>
    </source>
</evidence>
<dbReference type="InterPro" id="IPR024185">
    <property type="entry name" value="FTHF_cligase-like_sf"/>
</dbReference>
<dbReference type="InterPro" id="IPR002698">
    <property type="entry name" value="FTHF_cligase"/>
</dbReference>
<dbReference type="PANTHER" id="PTHR23407">
    <property type="entry name" value="ATPASE INHIBITOR/5-FORMYLTETRAHYDROFOLATE CYCLO-LIGASE"/>
    <property type="match status" value="1"/>
</dbReference>
<evidence type="ECO:0000313" key="7">
    <source>
        <dbReference type="Proteomes" id="UP000195913"/>
    </source>
</evidence>
<dbReference type="GO" id="GO:0009396">
    <property type="term" value="P:folic acid-containing compound biosynthetic process"/>
    <property type="evidence" value="ECO:0007669"/>
    <property type="project" value="TreeGrafter"/>
</dbReference>
<organism evidence="6 7">
    <name type="scientific">Arthrobacter rhombi</name>
    <dbReference type="NCBI Taxonomy" id="71253"/>
    <lineage>
        <taxon>Bacteria</taxon>
        <taxon>Bacillati</taxon>
        <taxon>Actinomycetota</taxon>
        <taxon>Actinomycetes</taxon>
        <taxon>Micrococcales</taxon>
        <taxon>Micrococcaceae</taxon>
        <taxon>Arthrobacter</taxon>
    </lineage>
</organism>
<gene>
    <name evidence="6" type="ORF">FM101_10950</name>
</gene>
<comment type="similarity">
    <text evidence="1 5">Belongs to the 5-formyltetrahydrofolate cyclo-ligase family.</text>
</comment>
<comment type="cofactor">
    <cofactor evidence="5">
        <name>Mg(2+)</name>
        <dbReference type="ChEBI" id="CHEBI:18420"/>
    </cofactor>
</comment>
<dbReference type="GO" id="GO:0005524">
    <property type="term" value="F:ATP binding"/>
    <property type="evidence" value="ECO:0007669"/>
    <property type="project" value="UniProtKB-KW"/>
</dbReference>
<dbReference type="NCBIfam" id="TIGR02727">
    <property type="entry name" value="MTHFS_bact"/>
    <property type="match status" value="1"/>
</dbReference>
<keyword evidence="2 4" id="KW-0547">Nucleotide-binding</keyword>
<keyword evidence="6" id="KW-0436">Ligase</keyword>
<dbReference type="PANTHER" id="PTHR23407:SF1">
    <property type="entry name" value="5-FORMYLTETRAHYDROFOLATE CYCLO-LIGASE"/>
    <property type="match status" value="1"/>
</dbReference>